<gene>
    <name evidence="2" type="ORF">GMARGA_LOCUS32535</name>
</gene>
<dbReference type="EMBL" id="CAJVQB010051311">
    <property type="protein sequence ID" value="CAG8835368.1"/>
    <property type="molecule type" value="Genomic_DNA"/>
</dbReference>
<protein>
    <submittedName>
        <fullName evidence="2">38891_t:CDS:1</fullName>
    </submittedName>
</protein>
<proteinExistence type="predicted"/>
<feature type="non-terminal residue" evidence="2">
    <location>
        <position position="84"/>
    </location>
</feature>
<reference evidence="2 3" key="1">
    <citation type="submission" date="2021-06" db="EMBL/GenBank/DDBJ databases">
        <authorList>
            <person name="Kallberg Y."/>
            <person name="Tangrot J."/>
            <person name="Rosling A."/>
        </authorList>
    </citation>
    <scope>NUCLEOTIDE SEQUENCE [LARGE SCALE GENOMIC DNA]</scope>
    <source>
        <strain evidence="2 3">120-4 pot B 10/14</strain>
    </source>
</reference>
<evidence type="ECO:0000313" key="3">
    <source>
        <dbReference type="Proteomes" id="UP000789901"/>
    </source>
</evidence>
<evidence type="ECO:0000313" key="2">
    <source>
        <dbReference type="EMBL" id="CAG8835368.1"/>
    </source>
</evidence>
<feature type="region of interest" description="Disordered" evidence="1">
    <location>
        <begin position="1"/>
        <end position="26"/>
    </location>
</feature>
<organism evidence="2 3">
    <name type="scientific">Gigaspora margarita</name>
    <dbReference type="NCBI Taxonomy" id="4874"/>
    <lineage>
        <taxon>Eukaryota</taxon>
        <taxon>Fungi</taxon>
        <taxon>Fungi incertae sedis</taxon>
        <taxon>Mucoromycota</taxon>
        <taxon>Glomeromycotina</taxon>
        <taxon>Glomeromycetes</taxon>
        <taxon>Diversisporales</taxon>
        <taxon>Gigasporaceae</taxon>
        <taxon>Gigaspora</taxon>
    </lineage>
</organism>
<sequence length="84" mass="9473">NKLEEPVNKLPSTNMNSSDDYKSVNTDVKTQNLKKVSSIEISNKSITNAPLGVMKIRDMDGYKEVVKKYLQIGQQYKVHGNTPM</sequence>
<evidence type="ECO:0000256" key="1">
    <source>
        <dbReference type="SAM" id="MobiDB-lite"/>
    </source>
</evidence>
<feature type="non-terminal residue" evidence="2">
    <location>
        <position position="1"/>
    </location>
</feature>
<keyword evidence="3" id="KW-1185">Reference proteome</keyword>
<comment type="caution">
    <text evidence="2">The sequence shown here is derived from an EMBL/GenBank/DDBJ whole genome shotgun (WGS) entry which is preliminary data.</text>
</comment>
<feature type="compositionally biased region" description="Polar residues" evidence="1">
    <location>
        <begin position="10"/>
        <end position="26"/>
    </location>
</feature>
<dbReference type="Proteomes" id="UP000789901">
    <property type="component" value="Unassembled WGS sequence"/>
</dbReference>
<name>A0ABN7WMY7_GIGMA</name>
<accession>A0ABN7WMY7</accession>